<dbReference type="Gene3D" id="3.30.420.10">
    <property type="entry name" value="Ribonuclease H-like superfamily/Ribonuclease H"/>
    <property type="match status" value="1"/>
</dbReference>
<dbReference type="GO" id="GO:0015074">
    <property type="term" value="P:DNA integration"/>
    <property type="evidence" value="ECO:0007669"/>
    <property type="project" value="InterPro"/>
</dbReference>
<evidence type="ECO:0000313" key="3">
    <source>
        <dbReference type="EMBL" id="KAK3545104.1"/>
    </source>
</evidence>
<accession>A0AAE0V8B3</accession>
<dbReference type="Pfam" id="PF17921">
    <property type="entry name" value="Integrase_H2C2"/>
    <property type="match status" value="1"/>
</dbReference>
<dbReference type="InterPro" id="IPR012337">
    <property type="entry name" value="RNaseH-like_sf"/>
</dbReference>
<dbReference type="InterPro" id="IPR036397">
    <property type="entry name" value="RNaseH_sf"/>
</dbReference>
<evidence type="ECO:0000313" key="4">
    <source>
        <dbReference type="Proteomes" id="UP001274896"/>
    </source>
</evidence>
<dbReference type="InterPro" id="IPR050951">
    <property type="entry name" value="Retrovirus_Pol_polyprotein"/>
</dbReference>
<evidence type="ECO:0000256" key="1">
    <source>
        <dbReference type="ARBA" id="ARBA00039658"/>
    </source>
</evidence>
<dbReference type="EMBL" id="JAUCMX010000005">
    <property type="protein sequence ID" value="KAK3545104.1"/>
    <property type="molecule type" value="Genomic_DNA"/>
</dbReference>
<dbReference type="PANTHER" id="PTHR37984">
    <property type="entry name" value="PROTEIN CBG26694"/>
    <property type="match status" value="1"/>
</dbReference>
<feature type="domain" description="Integrase catalytic" evidence="2">
    <location>
        <begin position="584"/>
        <end position="740"/>
    </location>
</feature>
<dbReference type="InterPro" id="IPR041588">
    <property type="entry name" value="Integrase_H2C2"/>
</dbReference>
<comment type="caution">
    <text evidence="3">The sequence shown here is derived from an EMBL/GenBank/DDBJ whole genome shotgun (WGS) entry which is preliminary data.</text>
</comment>
<dbReference type="InterPro" id="IPR001584">
    <property type="entry name" value="Integrase_cat-core"/>
</dbReference>
<gene>
    <name evidence="3" type="ORF">QTP70_000616</name>
</gene>
<dbReference type="FunFam" id="3.30.420.10:FF:000032">
    <property type="entry name" value="Retrovirus-related Pol polyprotein from transposon 297-like Protein"/>
    <property type="match status" value="1"/>
</dbReference>
<evidence type="ECO:0000259" key="2">
    <source>
        <dbReference type="PROSITE" id="PS50994"/>
    </source>
</evidence>
<dbReference type="InterPro" id="IPR043502">
    <property type="entry name" value="DNA/RNA_pol_sf"/>
</dbReference>
<dbReference type="Pfam" id="PF00665">
    <property type="entry name" value="rve"/>
    <property type="match status" value="1"/>
</dbReference>
<reference evidence="3" key="1">
    <citation type="submission" date="2023-06" db="EMBL/GenBank/DDBJ databases">
        <title>Male Hemibagrus guttatus genome.</title>
        <authorList>
            <person name="Bian C."/>
        </authorList>
    </citation>
    <scope>NUCLEOTIDE SEQUENCE</scope>
    <source>
        <strain evidence="3">Male_cb2023</strain>
        <tissue evidence="3">Muscle</tissue>
    </source>
</reference>
<proteinExistence type="predicted"/>
<organism evidence="3 4">
    <name type="scientific">Hemibagrus guttatus</name>
    <dbReference type="NCBI Taxonomy" id="175788"/>
    <lineage>
        <taxon>Eukaryota</taxon>
        <taxon>Metazoa</taxon>
        <taxon>Chordata</taxon>
        <taxon>Craniata</taxon>
        <taxon>Vertebrata</taxon>
        <taxon>Euteleostomi</taxon>
        <taxon>Actinopterygii</taxon>
        <taxon>Neopterygii</taxon>
        <taxon>Teleostei</taxon>
        <taxon>Ostariophysi</taxon>
        <taxon>Siluriformes</taxon>
        <taxon>Bagridae</taxon>
        <taxon>Hemibagrus</taxon>
    </lineage>
</organism>
<name>A0AAE0V8B3_9TELE</name>
<dbReference type="SUPFAM" id="SSF53098">
    <property type="entry name" value="Ribonuclease H-like"/>
    <property type="match status" value="1"/>
</dbReference>
<dbReference type="Proteomes" id="UP001274896">
    <property type="component" value="Unassembled WGS sequence"/>
</dbReference>
<protein>
    <recommendedName>
        <fullName evidence="1">Gypsy retrotransposon integrase-like protein 1</fullName>
    </recommendedName>
</protein>
<keyword evidence="4" id="KW-1185">Reference proteome</keyword>
<sequence length="837" mass="94083">MDRISRHSQGLEGVQFGDHRISLLIFADDVVLLAPSSLDLQHALGRFAAECEVAGMRVSTSKSEAIVLDRKKVACTLQVGGEVLPQVEEFKYLGVLFTSEGRMDREIDRRIGAAAAVMRSMYRSVVVKKELSRKAKLSIYQSIYVPTLTYGHELWVMTERVRSRIQAAEMSFLRRVAGRSLRDRVRSSVTREELGVEPLLLHIERGQLRWLGHLFRMTLGRLPGEVFQACPTGKRPRGRPRTRWRDYVSRLAWERLGVPPEELGEVSGEREPDSLSRFWVVGAPAHDCYPKHMAPDPYGPSCGWWAYVKVGLRHFFGLCPAESRRQRLGHQALACVPQPQAWLQGGALVTPVRETTVVIGNDPLGMEEMEGRQVQESEGSLLFMEVPTSALQEKVEEACLSNAEKEQLTELLDSFSDLFDGHLGHTSLIEHSIDTGDAKPVHLPPYRTSPTKKQLIEDQIGKMLKEGIIEPATGPWAAPVVIVQKPGGEPRFCVDYRGLNQFTVKDSYPLPRVDESLDFLSRGKFLTMIEAGHLGITKTLARLKLRFFWPKMASEVKKYVISCPVCQLTKPSQRKPAGLMVPIRPQKPWEYVGVDFVGPLPHTSSGNAYILVFVDYFSKSVEIVAVREATAQVAANKLLSEVFSRHGAPTYLISDRGSPFVSDLFERVLAALGTEHCLTTAYHPQTNATERVNRTLKTAIRAYVDDKHTTWDIPQICFALRTAPHESTGQTPSMMLYGRELDTSLDLVTQPVWDGMEEPEVPYSEHLRLSLREAHDHARAALDISHERRKLHYDKRRRSVSYAIGDLVRVKTHPKSDALANFTAKLAPLYSGPYRVT</sequence>
<dbReference type="Gene3D" id="3.10.10.10">
    <property type="entry name" value="HIV Type 1 Reverse Transcriptase, subunit A, domain 1"/>
    <property type="match status" value="1"/>
</dbReference>
<dbReference type="GO" id="GO:0003676">
    <property type="term" value="F:nucleic acid binding"/>
    <property type="evidence" value="ECO:0007669"/>
    <property type="project" value="InterPro"/>
</dbReference>
<dbReference type="PROSITE" id="PS50994">
    <property type="entry name" value="INTEGRASE"/>
    <property type="match status" value="1"/>
</dbReference>
<dbReference type="AlphaFoldDB" id="A0AAE0V8B3"/>
<dbReference type="PANTHER" id="PTHR37984:SF15">
    <property type="entry name" value="INTEGRASE CATALYTIC DOMAIN-CONTAINING PROTEIN"/>
    <property type="match status" value="1"/>
</dbReference>
<dbReference type="SUPFAM" id="SSF56672">
    <property type="entry name" value="DNA/RNA polymerases"/>
    <property type="match status" value="1"/>
</dbReference>